<dbReference type="EMBL" id="PUHW01000212">
    <property type="protein sequence ID" value="KAG0687817.1"/>
    <property type="molecule type" value="Genomic_DNA"/>
</dbReference>
<sequence>MENDPAIVYCDLKELDYRPYIEVLYKIADQVDFFKIPINKVAKEGPKPIIKRNYLQHCFEKFQERCNYQGGSYNLHYMYGLDFPGFMRKKKSIKRTMTLADIPKVTHEVMDERFKLRTQLLSMIIIARSTCYDFKKLNNYWDPKYGNVFHNIGEYEFAPPYDKIPNEFMHLFERNKNDLEVGHVNDKNENDIQNN</sequence>
<evidence type="ECO:0000313" key="1">
    <source>
        <dbReference type="EMBL" id="KAG0687817.1"/>
    </source>
</evidence>
<gene>
    <name evidence="1" type="ORF">C6P40_001845</name>
</gene>
<dbReference type="Proteomes" id="UP000697127">
    <property type="component" value="Unassembled WGS sequence"/>
</dbReference>
<accession>A0A9P6WKM2</accession>
<name>A0A9P6WKM2_9ASCO</name>
<reference evidence="1" key="1">
    <citation type="submission" date="2020-11" db="EMBL/GenBank/DDBJ databases">
        <title>Kefir isolates.</title>
        <authorList>
            <person name="Marcisauskas S."/>
            <person name="Kim Y."/>
            <person name="Blasche S."/>
        </authorList>
    </citation>
    <scope>NUCLEOTIDE SEQUENCE</scope>
    <source>
        <strain evidence="1">Olga-1</strain>
    </source>
</reference>
<proteinExistence type="predicted"/>
<keyword evidence="2" id="KW-1185">Reference proteome</keyword>
<evidence type="ECO:0000313" key="2">
    <source>
        <dbReference type="Proteomes" id="UP000697127"/>
    </source>
</evidence>
<protein>
    <submittedName>
        <fullName evidence="1">Uncharacterized protein</fullName>
    </submittedName>
</protein>
<comment type="caution">
    <text evidence="1">The sequence shown here is derived from an EMBL/GenBank/DDBJ whole genome shotgun (WGS) entry which is preliminary data.</text>
</comment>
<dbReference type="AlphaFoldDB" id="A0A9P6WKM2"/>
<organism evidence="1 2">
    <name type="scientific">Pichia californica</name>
    <dbReference type="NCBI Taxonomy" id="460514"/>
    <lineage>
        <taxon>Eukaryota</taxon>
        <taxon>Fungi</taxon>
        <taxon>Dikarya</taxon>
        <taxon>Ascomycota</taxon>
        <taxon>Saccharomycotina</taxon>
        <taxon>Pichiomycetes</taxon>
        <taxon>Pichiales</taxon>
        <taxon>Pichiaceae</taxon>
        <taxon>Pichia</taxon>
    </lineage>
</organism>